<feature type="domain" description="DUF2428" evidence="2">
    <location>
        <begin position="663"/>
        <end position="889"/>
    </location>
</feature>
<name>A0A0D1VXI8_9EURO</name>
<dbReference type="InterPro" id="IPR051954">
    <property type="entry name" value="tRNA_methyltransferase_THADA"/>
</dbReference>
<dbReference type="Pfam" id="PF10350">
    <property type="entry name" value="DUF2428"/>
    <property type="match status" value="1"/>
</dbReference>
<evidence type="ECO:0000259" key="3">
    <source>
        <dbReference type="Pfam" id="PF25150"/>
    </source>
</evidence>
<comment type="similarity">
    <text evidence="1">Belongs to the THADA family.</text>
</comment>
<dbReference type="InterPro" id="IPR056843">
    <property type="entry name" value="THADA-like_TPR"/>
</dbReference>
<organism evidence="4 5">
    <name type="scientific">Exophiala sideris</name>
    <dbReference type="NCBI Taxonomy" id="1016849"/>
    <lineage>
        <taxon>Eukaryota</taxon>
        <taxon>Fungi</taxon>
        <taxon>Dikarya</taxon>
        <taxon>Ascomycota</taxon>
        <taxon>Pezizomycotina</taxon>
        <taxon>Eurotiomycetes</taxon>
        <taxon>Chaetothyriomycetidae</taxon>
        <taxon>Chaetothyriales</taxon>
        <taxon>Herpotrichiellaceae</taxon>
        <taxon>Exophiala</taxon>
    </lineage>
</organism>
<sequence>MLLEDGLTLVTPCSSGPVPQNPSPMTSTDLMSTALEAEVPLPISILSDLGRGYLRKIFKANDEDKVRQIIALWPKLVLTAKAPQVHDKHVTAASNALCVYLNCGLTSDVPAIQDLILSREAWFDALQCAHKAFDDGKTKPAFQIMETLCDVLRKMSDQEKIAEILRSATLPLIRNVLLPSPQSEVKKSCLMISCLYRKNLIGVSLESFVQQSTADHFLRWNQRLVKHNISPADVSCVENDTMASIFLALIFASIDVDTRSAAMKLYSFLCTSDAEEPAGTSLQITAERVIELYLEKNHESLGDFAQNVLPLVLCDRERFMAFIEPRCHSCCQNESTLALFLLSLRVGVQKNLLSDNDALSFVNSAFTTPSYPGPCEEDRYRCFRHIFMVASSEISILAYALLTANPSTNAILDAEALDCMASSLKYLHEDADAHERGEILSITKRLLSRIQTSYTSLCKKSAQSNDDETDTVLRQYRTFSIRFFDFLKEELGAGISYPRHILSLQSLKYFLSLSIEPHTFDDDLVMTRSLYNLTLDPFEEVRVHAATLLRILNMRNAKLVSRVGGSDFLQKVGMLAVQTVRGDHADGMGRLLAVLPSLNNTDEPVEFAGKTAIMRSISRLENAISDGGNLRPGSTVPVHGHLLALYYHLQDLRGHCDPDLIPSKVFSICHRIWEEVQPQLCVDSPETATEVADDEGTEGPKDLLAYSWRALRDSSLVIQALLMVCPPDREVYSVAGRLCMDQLMSLRHRGAFSTVAQTFLACCDLVRGATQPDIRNLINEWYKVALNEIDEQASRLTRRSAGLPAMMTALLSPADRGFFSSAVCDLMAVARLPTENLGYDEGQLRLPQVHALNCLKDIMTSSRFSVVIVQFLSSILDLAASCLSSKIWAIRNCGLMLLRACIGRFNSTNTNDQHSPEEPSIEVSGDDTPTTIAIRLLESARDRRISDASNANTEHVFAGLDLLAHSQQGEARSGSLVMMIAGELSNPTWAVRDQAAYLIANRLSSLGPSLAAQTILETVGPIQTENKAHGVLLCCKYLMIETRQAMTGSELDSIVTSLADALTISTAAHYRSPYVNAAWLDVLNEAAVFVWDNGWDYEIIEKYSYANRAHSATNSKSVHFSYLSQRVLPQRLYCRLLQDEAALSWGPWELNAQLIQDLIADAEALSFFVKTANERLCGKPRLSLVTLLISLIAEIYQNGPGQQDVLEQAFSALEQCLSFGIKPDSRSWHILSQHIILEQLGSTRDLWNAGIKLEAQILAGFVLPCESYIGASERITIWLGAVKHASMDYLDFPTRLSAAKALSTFSGSMGLLHDDGWGQRTRLDLLLVLYDLLNDDDEDVRSEAVSAAANVYLTQTLGLCALAAREKLLQELCLQYGQTELLAEAALLKVMQVGQESNGSLCNNELSGLFETSVTSRMSGILKSKNDLFAEEKQNLYIDDVREIKSWTTVLSQSAFRSLSQQQVHAAVNWTLVGLDQTLMSLQDSSLLVHPLGVTYDHELLVVFLQVVCLAGILLGGHQVANPETLTLVMQKLEQMESVLANADGNVILIDAVTSALTRRLSED</sequence>
<evidence type="ECO:0000256" key="1">
    <source>
        <dbReference type="ARBA" id="ARBA00010409"/>
    </source>
</evidence>
<protein>
    <submittedName>
        <fullName evidence="4">Uncharacterized protein</fullName>
    </submittedName>
</protein>
<evidence type="ECO:0000313" key="4">
    <source>
        <dbReference type="EMBL" id="KIV81025.1"/>
    </source>
</evidence>
<evidence type="ECO:0000259" key="2">
    <source>
        <dbReference type="Pfam" id="PF10350"/>
    </source>
</evidence>
<dbReference type="SUPFAM" id="SSF48371">
    <property type="entry name" value="ARM repeat"/>
    <property type="match status" value="1"/>
</dbReference>
<dbReference type="Pfam" id="PF26523">
    <property type="entry name" value="Trm732_C"/>
    <property type="match status" value="1"/>
</dbReference>
<accession>A0A0D1VXI8</accession>
<proteinExistence type="inferred from homology"/>
<dbReference type="STRING" id="1016849.A0A0D1VXI8"/>
<dbReference type="GO" id="GO:0030488">
    <property type="term" value="P:tRNA methylation"/>
    <property type="evidence" value="ECO:0007669"/>
    <property type="project" value="TreeGrafter"/>
</dbReference>
<dbReference type="PANTHER" id="PTHR14387:SF0">
    <property type="entry name" value="DUF2428 DOMAIN-CONTAINING PROTEIN"/>
    <property type="match status" value="1"/>
</dbReference>
<dbReference type="Proteomes" id="UP000053599">
    <property type="component" value="Unassembled WGS sequence"/>
</dbReference>
<dbReference type="InterPro" id="IPR016024">
    <property type="entry name" value="ARM-type_fold"/>
</dbReference>
<evidence type="ECO:0000313" key="5">
    <source>
        <dbReference type="Proteomes" id="UP000053599"/>
    </source>
</evidence>
<dbReference type="GO" id="GO:0005829">
    <property type="term" value="C:cytosol"/>
    <property type="evidence" value="ECO:0007669"/>
    <property type="project" value="TreeGrafter"/>
</dbReference>
<dbReference type="HOGENOM" id="CLU_001011_1_1_1"/>
<dbReference type="PANTHER" id="PTHR14387">
    <property type="entry name" value="THADA/DEATH RECEPTOR INTERACTING PROTEIN"/>
    <property type="match status" value="1"/>
</dbReference>
<feature type="domain" description="tRNA (32-2'-O)-methyltransferase regulator THADA-like TPR repeats region" evidence="3">
    <location>
        <begin position="310"/>
        <end position="519"/>
    </location>
</feature>
<reference evidence="4 5" key="1">
    <citation type="submission" date="2015-01" db="EMBL/GenBank/DDBJ databases">
        <title>The Genome Sequence of Exophiala sideris CBS121828.</title>
        <authorList>
            <consortium name="The Broad Institute Genomics Platform"/>
            <person name="Cuomo C."/>
            <person name="de Hoog S."/>
            <person name="Gorbushina A."/>
            <person name="Stielow B."/>
            <person name="Teixiera M."/>
            <person name="Abouelleil A."/>
            <person name="Chapman S.B."/>
            <person name="Priest M."/>
            <person name="Young S.K."/>
            <person name="Wortman J."/>
            <person name="Nusbaum C."/>
            <person name="Birren B."/>
        </authorList>
    </citation>
    <scope>NUCLEOTIDE SEQUENCE [LARGE SCALE GENOMIC DNA]</scope>
    <source>
        <strain evidence="4 5">CBS 121828</strain>
    </source>
</reference>
<gene>
    <name evidence="4" type="ORF">PV11_08478</name>
</gene>
<dbReference type="Pfam" id="PF25150">
    <property type="entry name" value="TPR_Trm732"/>
    <property type="match status" value="1"/>
</dbReference>
<dbReference type="OrthoDB" id="289314at2759"/>
<dbReference type="EMBL" id="KN846953">
    <property type="protein sequence ID" value="KIV81025.1"/>
    <property type="molecule type" value="Genomic_DNA"/>
</dbReference>
<dbReference type="InterPro" id="IPR019442">
    <property type="entry name" value="THADA/TRM732_DUF2428"/>
</dbReference>